<feature type="transmembrane region" description="Helical" evidence="8">
    <location>
        <begin position="729"/>
        <end position="748"/>
    </location>
</feature>
<feature type="domain" description="ABC transporter" evidence="9">
    <location>
        <begin position="239"/>
        <end position="482"/>
    </location>
</feature>
<keyword evidence="3 8" id="KW-0812">Transmembrane</keyword>
<evidence type="ECO:0000256" key="2">
    <source>
        <dbReference type="ARBA" id="ARBA00022448"/>
    </source>
</evidence>
<evidence type="ECO:0000313" key="11">
    <source>
        <dbReference type="Proteomes" id="UP001211907"/>
    </source>
</evidence>
<dbReference type="SUPFAM" id="SSF52540">
    <property type="entry name" value="P-loop containing nucleoside triphosphate hydrolases"/>
    <property type="match status" value="1"/>
</dbReference>
<dbReference type="InterPro" id="IPR017871">
    <property type="entry name" value="ABC_transporter-like_CS"/>
</dbReference>
<dbReference type="Proteomes" id="UP001211907">
    <property type="component" value="Unassembled WGS sequence"/>
</dbReference>
<sequence>MAAFASFNETYNPFVNTPRVRGQNWTLPPLPQIPKQIAAPGYGCFQDVLGPYGYLLDFTGTGYNDNASTVPLPVTTENACRPGFFCPYLNIENNATWPVVCPANSGCFFKREYGLHCTNPQGVFEPFACPGGFYCPSYNEIIPCTTPTPCEFLSLCPIGTTVQQHYGILLICGLIDALLIFAYFVQSSSRLRNFIKSRLYRKPVEKEEAGLLSRQEIRQKISDGFNKMLQGRTDVKIAYEFENLGHTLPDGRKILRGISGEIKSGKMTAIFGPSGAGKTTFMNMLMGKIGRSSGTLNVNGAIPETLNAKKLIGYVPQDNIMIEELTVYENIWYSARTRLPNSWSDKEVKDYVDVVLEALNLTQISHERIGTTLERGISGGQRKRVNIGIEIAAAPLAVFLDEPTSGLADDGLDSTIAMDVIEILSEVSNLGMTVICAIHQPRVEIFELFDDVLMICPGGFTAYFGPANGAKPYFEDLGFLFNGTNNADTLMDIMSGRGELRPNVPATQSNIAEVIASWNLYVENNKHGNATTLGKESAGIALNEVAAYRGAAFWKQILLAHNRSITQQIRLFSAFFLESFVGLVAGAVMGISANAAGGELFSGFYIFPYVTLSPAPRYWILGMYGMLTGISIAVAATPAGVKVFGEEKPVYIREFEAGHNSLAYFLGKNLSIIYRIALSSAHFVSLYYFLAQPPIPIGLQYLLIFLNFFGVYGLGMIISMILRRENSTLVAVVFVLLLEAVCGFGPSLTDATNDGYVIILDMGLNRWMAEAQFGLWIEPYYQTIDFTLASQSYGYKFGNTAKNMWIMFGLGIGYRILALLAFLWAIHIGNITQRWAKIFFVCLLLFVLSLVLLFTV</sequence>
<dbReference type="PANTHER" id="PTHR48041:SF91">
    <property type="entry name" value="ABC TRANSPORTER G FAMILY MEMBER 28"/>
    <property type="match status" value="1"/>
</dbReference>
<feature type="transmembrane region" description="Helical" evidence="8">
    <location>
        <begin position="804"/>
        <end position="826"/>
    </location>
</feature>
<dbReference type="FunFam" id="3.40.50.300:FF:000367">
    <property type="entry name" value="ABC transporter G family member 24"/>
    <property type="match status" value="1"/>
</dbReference>
<dbReference type="GO" id="GO:0140359">
    <property type="term" value="F:ABC-type transporter activity"/>
    <property type="evidence" value="ECO:0007669"/>
    <property type="project" value="InterPro"/>
</dbReference>
<evidence type="ECO:0000313" key="10">
    <source>
        <dbReference type="EMBL" id="KAJ3110644.1"/>
    </source>
</evidence>
<name>A0AAD5XF11_9FUNG</name>
<keyword evidence="6 8" id="KW-1133">Transmembrane helix</keyword>
<evidence type="ECO:0000256" key="1">
    <source>
        <dbReference type="ARBA" id="ARBA00004141"/>
    </source>
</evidence>
<keyword evidence="7 8" id="KW-0472">Membrane</keyword>
<feature type="transmembrane region" description="Helical" evidence="8">
    <location>
        <begin position="166"/>
        <end position="185"/>
    </location>
</feature>
<feature type="transmembrane region" description="Helical" evidence="8">
    <location>
        <begin position="618"/>
        <end position="641"/>
    </location>
</feature>
<dbReference type="SMART" id="SM00382">
    <property type="entry name" value="AAA"/>
    <property type="match status" value="1"/>
</dbReference>
<comment type="subcellular location">
    <subcellularLocation>
        <location evidence="1">Membrane</location>
        <topology evidence="1">Multi-pass membrane protein</topology>
    </subcellularLocation>
</comment>
<dbReference type="Pfam" id="PF19055">
    <property type="entry name" value="ABC2_membrane_7"/>
    <property type="match status" value="2"/>
</dbReference>
<feature type="transmembrane region" description="Helical" evidence="8">
    <location>
        <begin position="838"/>
        <end position="855"/>
    </location>
</feature>
<dbReference type="AlphaFoldDB" id="A0AAD5XF11"/>
<keyword evidence="11" id="KW-1185">Reference proteome</keyword>
<dbReference type="InterPro" id="IPR027417">
    <property type="entry name" value="P-loop_NTPase"/>
</dbReference>
<dbReference type="InterPro" id="IPR050352">
    <property type="entry name" value="ABCG_transporters"/>
</dbReference>
<dbReference type="EMBL" id="JADGJH010001707">
    <property type="protein sequence ID" value="KAJ3110644.1"/>
    <property type="molecule type" value="Genomic_DNA"/>
</dbReference>
<dbReference type="Gene3D" id="3.40.50.300">
    <property type="entry name" value="P-loop containing nucleotide triphosphate hydrolases"/>
    <property type="match status" value="1"/>
</dbReference>
<dbReference type="GO" id="GO:0016020">
    <property type="term" value="C:membrane"/>
    <property type="evidence" value="ECO:0007669"/>
    <property type="project" value="UniProtKB-SubCell"/>
</dbReference>
<dbReference type="Pfam" id="PF00005">
    <property type="entry name" value="ABC_tran"/>
    <property type="match status" value="1"/>
</dbReference>
<keyword evidence="4" id="KW-0547">Nucleotide-binding</keyword>
<dbReference type="InterPro" id="IPR043926">
    <property type="entry name" value="ABCG_dom"/>
</dbReference>
<dbReference type="PANTHER" id="PTHR48041">
    <property type="entry name" value="ABC TRANSPORTER G FAMILY MEMBER 28"/>
    <property type="match status" value="1"/>
</dbReference>
<evidence type="ECO:0000256" key="8">
    <source>
        <dbReference type="SAM" id="Phobius"/>
    </source>
</evidence>
<comment type="caution">
    <text evidence="10">The sequence shown here is derived from an EMBL/GenBank/DDBJ whole genome shotgun (WGS) entry which is preliminary data.</text>
</comment>
<keyword evidence="5" id="KW-0067">ATP-binding</keyword>
<accession>A0AAD5XF11</accession>
<feature type="transmembrane region" description="Helical" evidence="8">
    <location>
        <begin position="672"/>
        <end position="690"/>
    </location>
</feature>
<dbReference type="GO" id="GO:0016887">
    <property type="term" value="F:ATP hydrolysis activity"/>
    <property type="evidence" value="ECO:0007669"/>
    <property type="project" value="InterPro"/>
</dbReference>
<dbReference type="PROSITE" id="PS50893">
    <property type="entry name" value="ABC_TRANSPORTER_2"/>
    <property type="match status" value="1"/>
</dbReference>
<keyword evidence="2" id="KW-0813">Transport</keyword>
<organism evidence="10 11">
    <name type="scientific">Physocladia obscura</name>
    <dbReference type="NCBI Taxonomy" id="109957"/>
    <lineage>
        <taxon>Eukaryota</taxon>
        <taxon>Fungi</taxon>
        <taxon>Fungi incertae sedis</taxon>
        <taxon>Chytridiomycota</taxon>
        <taxon>Chytridiomycota incertae sedis</taxon>
        <taxon>Chytridiomycetes</taxon>
        <taxon>Chytridiales</taxon>
        <taxon>Chytriomycetaceae</taxon>
        <taxon>Physocladia</taxon>
    </lineage>
</organism>
<dbReference type="InterPro" id="IPR003593">
    <property type="entry name" value="AAA+_ATPase"/>
</dbReference>
<feature type="transmembrane region" description="Helical" evidence="8">
    <location>
        <begin position="571"/>
        <end position="598"/>
    </location>
</feature>
<evidence type="ECO:0000256" key="5">
    <source>
        <dbReference type="ARBA" id="ARBA00022840"/>
    </source>
</evidence>
<gene>
    <name evidence="10" type="ORF">HK100_002964</name>
</gene>
<proteinExistence type="predicted"/>
<evidence type="ECO:0000259" key="9">
    <source>
        <dbReference type="PROSITE" id="PS50893"/>
    </source>
</evidence>
<evidence type="ECO:0000256" key="7">
    <source>
        <dbReference type="ARBA" id="ARBA00023136"/>
    </source>
</evidence>
<evidence type="ECO:0000256" key="3">
    <source>
        <dbReference type="ARBA" id="ARBA00022692"/>
    </source>
</evidence>
<evidence type="ECO:0000256" key="4">
    <source>
        <dbReference type="ARBA" id="ARBA00022741"/>
    </source>
</evidence>
<protein>
    <recommendedName>
        <fullName evidence="9">ABC transporter domain-containing protein</fullName>
    </recommendedName>
</protein>
<dbReference type="InterPro" id="IPR003439">
    <property type="entry name" value="ABC_transporter-like_ATP-bd"/>
</dbReference>
<feature type="transmembrane region" description="Helical" evidence="8">
    <location>
        <begin position="702"/>
        <end position="722"/>
    </location>
</feature>
<dbReference type="GO" id="GO:0005524">
    <property type="term" value="F:ATP binding"/>
    <property type="evidence" value="ECO:0007669"/>
    <property type="project" value="UniProtKB-KW"/>
</dbReference>
<dbReference type="PROSITE" id="PS00211">
    <property type="entry name" value="ABC_TRANSPORTER_1"/>
    <property type="match status" value="1"/>
</dbReference>
<reference evidence="10" key="1">
    <citation type="submission" date="2020-05" db="EMBL/GenBank/DDBJ databases">
        <title>Phylogenomic resolution of chytrid fungi.</title>
        <authorList>
            <person name="Stajich J.E."/>
            <person name="Amses K."/>
            <person name="Simmons R."/>
            <person name="Seto K."/>
            <person name="Myers J."/>
            <person name="Bonds A."/>
            <person name="Quandt C.A."/>
            <person name="Barry K."/>
            <person name="Liu P."/>
            <person name="Grigoriev I."/>
            <person name="Longcore J.E."/>
            <person name="James T.Y."/>
        </authorList>
    </citation>
    <scope>NUCLEOTIDE SEQUENCE</scope>
    <source>
        <strain evidence="10">JEL0513</strain>
    </source>
</reference>
<evidence type="ECO:0000256" key="6">
    <source>
        <dbReference type="ARBA" id="ARBA00022989"/>
    </source>
</evidence>